<dbReference type="AlphaFoldDB" id="A0A8J5F4A5"/>
<dbReference type="FunFam" id="1.25.40.10:FF:000343">
    <property type="entry name" value="Pentatricopeptide repeat-containing protein At3g58590"/>
    <property type="match status" value="1"/>
</dbReference>
<feature type="repeat" description="PPR" evidence="2">
    <location>
        <begin position="265"/>
        <end position="299"/>
    </location>
</feature>
<evidence type="ECO:0000256" key="2">
    <source>
        <dbReference type="PROSITE-ProRule" id="PRU00708"/>
    </source>
</evidence>
<dbReference type="Pfam" id="PF20431">
    <property type="entry name" value="E_motif"/>
    <property type="match status" value="1"/>
</dbReference>
<dbReference type="GO" id="GO:0008270">
    <property type="term" value="F:zinc ion binding"/>
    <property type="evidence" value="ECO:0007669"/>
    <property type="project" value="InterPro"/>
</dbReference>
<feature type="repeat" description="PPR" evidence="2">
    <location>
        <begin position="234"/>
        <end position="264"/>
    </location>
</feature>
<dbReference type="Pfam" id="PF14432">
    <property type="entry name" value="DYW_deaminase"/>
    <property type="match status" value="1"/>
</dbReference>
<dbReference type="Proteomes" id="UP000734854">
    <property type="component" value="Unassembled WGS sequence"/>
</dbReference>
<dbReference type="FunFam" id="1.25.40.10:FF:000073">
    <property type="entry name" value="Pentatricopeptide repeat-containing protein chloroplastic"/>
    <property type="match status" value="1"/>
</dbReference>
<dbReference type="InterPro" id="IPR046960">
    <property type="entry name" value="PPR_At4g14850-like_plant"/>
</dbReference>
<accession>A0A8J5F4A5</accession>
<gene>
    <name evidence="4" type="ORF">ZIOFF_061400</name>
</gene>
<dbReference type="PANTHER" id="PTHR47926">
    <property type="entry name" value="PENTATRICOPEPTIDE REPEAT-CONTAINING PROTEIN"/>
    <property type="match status" value="1"/>
</dbReference>
<feature type="domain" description="DYW" evidence="3">
    <location>
        <begin position="684"/>
        <end position="776"/>
    </location>
</feature>
<evidence type="ECO:0000256" key="1">
    <source>
        <dbReference type="ARBA" id="ARBA00022737"/>
    </source>
</evidence>
<dbReference type="GO" id="GO:0009451">
    <property type="term" value="P:RNA modification"/>
    <property type="evidence" value="ECO:0007669"/>
    <property type="project" value="InterPro"/>
</dbReference>
<dbReference type="PANTHER" id="PTHR47926:SF486">
    <property type="entry name" value="(WILD MALAYSIAN BANANA) HYPOTHETICAL PROTEIN"/>
    <property type="match status" value="1"/>
</dbReference>
<feature type="repeat" description="PPR" evidence="2">
    <location>
        <begin position="164"/>
        <end position="198"/>
    </location>
</feature>
<proteinExistence type="predicted"/>
<keyword evidence="5" id="KW-1185">Reference proteome</keyword>
<dbReference type="GO" id="GO:0003723">
    <property type="term" value="F:RNA binding"/>
    <property type="evidence" value="ECO:0007669"/>
    <property type="project" value="InterPro"/>
</dbReference>
<evidence type="ECO:0000313" key="4">
    <source>
        <dbReference type="EMBL" id="KAG6477968.1"/>
    </source>
</evidence>
<dbReference type="Pfam" id="PF13041">
    <property type="entry name" value="PPR_2"/>
    <property type="match status" value="3"/>
</dbReference>
<organism evidence="4 5">
    <name type="scientific">Zingiber officinale</name>
    <name type="common">Ginger</name>
    <name type="synonym">Amomum zingiber</name>
    <dbReference type="NCBI Taxonomy" id="94328"/>
    <lineage>
        <taxon>Eukaryota</taxon>
        <taxon>Viridiplantae</taxon>
        <taxon>Streptophyta</taxon>
        <taxon>Embryophyta</taxon>
        <taxon>Tracheophyta</taxon>
        <taxon>Spermatophyta</taxon>
        <taxon>Magnoliopsida</taxon>
        <taxon>Liliopsida</taxon>
        <taxon>Zingiberales</taxon>
        <taxon>Zingiberaceae</taxon>
        <taxon>Zingiber</taxon>
    </lineage>
</organism>
<comment type="caution">
    <text evidence="4">The sequence shown here is derived from an EMBL/GenBank/DDBJ whole genome shotgun (WGS) entry which is preliminary data.</text>
</comment>
<dbReference type="InterPro" id="IPR032867">
    <property type="entry name" value="DYW_dom"/>
</dbReference>
<dbReference type="NCBIfam" id="TIGR00756">
    <property type="entry name" value="PPR"/>
    <property type="match status" value="7"/>
</dbReference>
<dbReference type="FunFam" id="1.25.40.10:FF:000031">
    <property type="entry name" value="Pentatricopeptide repeat-containing protein mitochondrial"/>
    <property type="match status" value="1"/>
</dbReference>
<dbReference type="OrthoDB" id="185373at2759"/>
<protein>
    <recommendedName>
        <fullName evidence="3">DYW domain-containing protein</fullName>
    </recommendedName>
</protein>
<dbReference type="FunFam" id="1.25.40.10:FF:000490">
    <property type="entry name" value="Pentatricopeptide repeat-containing protein chloroplastic"/>
    <property type="match status" value="1"/>
</dbReference>
<sequence>MVDFSRRLLSCATLRLARPLHALLLVSGRARDAFLVTKLLNLYSRLGDLPSVVLTFRHAPVKTSITWNSMIACYVHHGFLKDALACFRCLILSPSPSARPDSFTFPVTIKACWDLEWGKRIHSLAYKLGFVCNVFVSASLVHMYSRLGFTDDARKVFDEMTIKDLGCWNAMLSGLCQNGRTAAVTELFERMMMLGLPMDKVTVTSILPVCTPLQNPLLGFCIHVYCIKHGMDSDLFVSNALIDMYAKLGHLEEAQKVFKGMVDRDLVTWNSIISGYEQTGDANSALNLFNEMQQSGIQPDRLTLVSLASAVAQRGDDRNGQSAYGFILRRGWDLHDIIVSNAIVDMYGKLSKVKLAQEVFDRMPKRDVISWNTLITGYSQNGLANEAIEIFKYMQIHEGIMPIQGTLASVLPACAHVGALQEGVKIHSYGLRIGLLSDIFVSTCLIDMYAKCGRLAEAMVLFEQVSSRFTGPWNAIIAGLGVHGHGKKAASLFSEMQEQGIKPDHVTFVSLLSACSHAGLVDHGRQCFHQMKSVYGLEPWVKHYACMVDLLGRSGQLDAAYELIMTMTLKPDSGVWGALLGACRIHGNVELGKVAASHLFEIDAENMGYYVLLSNMYAKAGKWDGITEVRSLARHKQLQKTPGWSSVEVNKKVNVFFTGNHSHPQHEEIQKELRTLLAKIKSIGYVPDFSFVLQDVEEDEKENILSSHSERLAIAYGIISTLPKTPIQIYKNLRVCGDCHNATKFISKITEREIIMRDSNRFHHFKDGKCSCRDYW</sequence>
<feature type="repeat" description="PPR" evidence="2">
    <location>
        <begin position="367"/>
        <end position="402"/>
    </location>
</feature>
<evidence type="ECO:0000313" key="5">
    <source>
        <dbReference type="Proteomes" id="UP000734854"/>
    </source>
</evidence>
<dbReference type="InterPro" id="IPR046848">
    <property type="entry name" value="E_motif"/>
</dbReference>
<dbReference type="Pfam" id="PF01535">
    <property type="entry name" value="PPR"/>
    <property type="match status" value="5"/>
</dbReference>
<keyword evidence="1" id="KW-0677">Repeat</keyword>
<dbReference type="PROSITE" id="PS51375">
    <property type="entry name" value="PPR"/>
    <property type="match status" value="5"/>
</dbReference>
<evidence type="ECO:0000259" key="3">
    <source>
        <dbReference type="Pfam" id="PF14432"/>
    </source>
</evidence>
<reference evidence="4 5" key="1">
    <citation type="submission" date="2020-08" db="EMBL/GenBank/DDBJ databases">
        <title>Plant Genome Project.</title>
        <authorList>
            <person name="Zhang R.-G."/>
        </authorList>
    </citation>
    <scope>NUCLEOTIDE SEQUENCE [LARGE SCALE GENOMIC DNA]</scope>
    <source>
        <tissue evidence="4">Rhizome</tissue>
    </source>
</reference>
<dbReference type="EMBL" id="JACMSC010000017">
    <property type="protein sequence ID" value="KAG6477968.1"/>
    <property type="molecule type" value="Genomic_DNA"/>
</dbReference>
<feature type="repeat" description="PPR" evidence="2">
    <location>
        <begin position="469"/>
        <end position="503"/>
    </location>
</feature>
<name>A0A8J5F4A5_ZINOF</name>
<dbReference type="InterPro" id="IPR002885">
    <property type="entry name" value="PPR_rpt"/>
</dbReference>